<evidence type="ECO:0000256" key="12">
    <source>
        <dbReference type="SAM" id="MobiDB-lite"/>
    </source>
</evidence>
<dbReference type="Pfam" id="PF02817">
    <property type="entry name" value="E3_binding"/>
    <property type="match status" value="1"/>
</dbReference>
<name>A0A517P7B5_9PLAN</name>
<dbReference type="Pfam" id="PF00364">
    <property type="entry name" value="Biotin_lipoyl"/>
    <property type="match status" value="1"/>
</dbReference>
<dbReference type="AlphaFoldDB" id="A0A517P7B5"/>
<comment type="cofactor">
    <cofactor evidence="11">
        <name>(R)-lipoate</name>
        <dbReference type="ChEBI" id="CHEBI:83088"/>
    </cofactor>
    <text evidence="11">Binds 1 lipoyl cofactor covalently.</text>
</comment>
<dbReference type="GO" id="GO:0045252">
    <property type="term" value="C:oxoglutarate dehydrogenase complex"/>
    <property type="evidence" value="ECO:0007669"/>
    <property type="project" value="UniProtKB-UniRule"/>
</dbReference>
<dbReference type="PANTHER" id="PTHR43416">
    <property type="entry name" value="DIHYDROLIPOYLLYSINE-RESIDUE SUCCINYLTRANSFERASE COMPONENT OF 2-OXOGLUTARATE DEHYDROGENASE COMPLEX, MITOCHONDRIAL-RELATED"/>
    <property type="match status" value="1"/>
</dbReference>
<dbReference type="PROSITE" id="PS51826">
    <property type="entry name" value="PSBD"/>
    <property type="match status" value="1"/>
</dbReference>
<evidence type="ECO:0000256" key="9">
    <source>
        <dbReference type="ARBA" id="ARBA00023315"/>
    </source>
</evidence>
<comment type="similarity">
    <text evidence="3 11">Belongs to the 2-oxoacid dehydrogenase family.</text>
</comment>
<dbReference type="GO" id="GO:0005829">
    <property type="term" value="C:cytosol"/>
    <property type="evidence" value="ECO:0007669"/>
    <property type="project" value="TreeGrafter"/>
</dbReference>
<feature type="compositionally biased region" description="Gly residues" evidence="12">
    <location>
        <begin position="136"/>
        <end position="146"/>
    </location>
</feature>
<feature type="region of interest" description="Disordered" evidence="12">
    <location>
        <begin position="82"/>
        <end position="146"/>
    </location>
</feature>
<dbReference type="InterPro" id="IPR000089">
    <property type="entry name" value="Biotin_lipoyl"/>
</dbReference>
<evidence type="ECO:0000256" key="7">
    <source>
        <dbReference type="ARBA" id="ARBA00022679"/>
    </source>
</evidence>
<dbReference type="InterPro" id="IPR004167">
    <property type="entry name" value="PSBD"/>
</dbReference>
<protein>
    <recommendedName>
        <fullName evidence="5 11">Dihydrolipoyllysine-residue succinyltransferase component of 2-oxoglutarate dehydrogenase complex</fullName>
        <ecNumber evidence="4 11">2.3.1.61</ecNumber>
    </recommendedName>
    <alternativeName>
        <fullName evidence="11">2-oxoglutarate dehydrogenase complex component E2</fullName>
    </alternativeName>
</protein>
<feature type="compositionally biased region" description="Polar residues" evidence="12">
    <location>
        <begin position="99"/>
        <end position="117"/>
    </location>
</feature>
<dbReference type="PROSITE" id="PS00189">
    <property type="entry name" value="LIPOYL"/>
    <property type="match status" value="1"/>
</dbReference>
<dbReference type="CDD" id="cd06849">
    <property type="entry name" value="lipoyl_domain"/>
    <property type="match status" value="1"/>
</dbReference>
<evidence type="ECO:0000256" key="1">
    <source>
        <dbReference type="ARBA" id="ARBA00004052"/>
    </source>
</evidence>
<feature type="compositionally biased region" description="Gly residues" evidence="12">
    <location>
        <begin position="85"/>
        <end position="95"/>
    </location>
</feature>
<evidence type="ECO:0000256" key="5">
    <source>
        <dbReference type="ARBA" id="ARBA00019511"/>
    </source>
</evidence>
<evidence type="ECO:0000256" key="11">
    <source>
        <dbReference type="RuleBase" id="RU361138"/>
    </source>
</evidence>
<dbReference type="Pfam" id="PF00198">
    <property type="entry name" value="2-oxoacid_dh"/>
    <property type="match status" value="1"/>
</dbReference>
<organism evidence="15 16">
    <name type="scientific">Alienimonas californiensis</name>
    <dbReference type="NCBI Taxonomy" id="2527989"/>
    <lineage>
        <taxon>Bacteria</taxon>
        <taxon>Pseudomonadati</taxon>
        <taxon>Planctomycetota</taxon>
        <taxon>Planctomycetia</taxon>
        <taxon>Planctomycetales</taxon>
        <taxon>Planctomycetaceae</taxon>
        <taxon>Alienimonas</taxon>
    </lineage>
</organism>
<dbReference type="UniPathway" id="UPA00868">
    <property type="reaction ID" value="UER00840"/>
</dbReference>
<dbReference type="InterPro" id="IPR036625">
    <property type="entry name" value="E3-bd_dom_sf"/>
</dbReference>
<dbReference type="EC" id="2.3.1.61" evidence="4 11"/>
<evidence type="ECO:0000313" key="15">
    <source>
        <dbReference type="EMBL" id="QDT15268.1"/>
    </source>
</evidence>
<comment type="function">
    <text evidence="1 11">E2 component of the 2-oxoglutarate dehydrogenase (OGDH) complex which catalyzes the second step in the conversion of 2-oxoglutarate to succinyl-CoA and CO(2).</text>
</comment>
<dbReference type="RefSeq" id="WP_145358080.1">
    <property type="nucleotide sequence ID" value="NZ_CP036265.1"/>
</dbReference>
<dbReference type="GO" id="GO:0033512">
    <property type="term" value="P:L-lysine catabolic process to acetyl-CoA via saccharopine"/>
    <property type="evidence" value="ECO:0007669"/>
    <property type="project" value="UniProtKB-UniRule"/>
</dbReference>
<evidence type="ECO:0000256" key="8">
    <source>
        <dbReference type="ARBA" id="ARBA00022823"/>
    </source>
</evidence>
<dbReference type="NCBIfam" id="NF004309">
    <property type="entry name" value="PRK05704.1"/>
    <property type="match status" value="1"/>
</dbReference>
<evidence type="ECO:0000256" key="10">
    <source>
        <dbReference type="ARBA" id="ARBA00052761"/>
    </source>
</evidence>
<dbReference type="InterPro" id="IPR003016">
    <property type="entry name" value="2-oxoA_DH_lipoyl-BS"/>
</dbReference>
<dbReference type="Gene3D" id="2.40.50.100">
    <property type="match status" value="1"/>
</dbReference>
<dbReference type="Proteomes" id="UP000318741">
    <property type="component" value="Chromosome"/>
</dbReference>
<dbReference type="SUPFAM" id="SSF52777">
    <property type="entry name" value="CoA-dependent acyltransferases"/>
    <property type="match status" value="1"/>
</dbReference>
<keyword evidence="6 11" id="KW-0816">Tricarboxylic acid cycle</keyword>
<gene>
    <name evidence="15" type="primary">sucB</name>
    <name evidence="15" type="ORF">CA12_13510</name>
</gene>
<reference evidence="15 16" key="1">
    <citation type="submission" date="2019-02" db="EMBL/GenBank/DDBJ databases">
        <title>Deep-cultivation of Planctomycetes and their phenomic and genomic characterization uncovers novel biology.</title>
        <authorList>
            <person name="Wiegand S."/>
            <person name="Jogler M."/>
            <person name="Boedeker C."/>
            <person name="Pinto D."/>
            <person name="Vollmers J."/>
            <person name="Rivas-Marin E."/>
            <person name="Kohn T."/>
            <person name="Peeters S.H."/>
            <person name="Heuer A."/>
            <person name="Rast P."/>
            <person name="Oberbeckmann S."/>
            <person name="Bunk B."/>
            <person name="Jeske O."/>
            <person name="Meyerdierks A."/>
            <person name="Storesund J.E."/>
            <person name="Kallscheuer N."/>
            <person name="Luecker S."/>
            <person name="Lage O.M."/>
            <person name="Pohl T."/>
            <person name="Merkel B.J."/>
            <person name="Hornburger P."/>
            <person name="Mueller R.-W."/>
            <person name="Bruemmer F."/>
            <person name="Labrenz M."/>
            <person name="Spormann A.M."/>
            <person name="Op den Camp H."/>
            <person name="Overmann J."/>
            <person name="Amann R."/>
            <person name="Jetten M.S.M."/>
            <person name="Mascher T."/>
            <person name="Medema M.H."/>
            <person name="Devos D.P."/>
            <person name="Kaster A.-K."/>
            <person name="Ovreas L."/>
            <person name="Rohde M."/>
            <person name="Galperin M.Y."/>
            <person name="Jogler C."/>
        </authorList>
    </citation>
    <scope>NUCLEOTIDE SEQUENCE [LARGE SCALE GENOMIC DNA]</scope>
    <source>
        <strain evidence="15 16">CA12</strain>
    </source>
</reference>
<keyword evidence="8 11" id="KW-0450">Lipoyl</keyword>
<dbReference type="SUPFAM" id="SSF47005">
    <property type="entry name" value="Peripheral subunit-binding domain of 2-oxo acid dehydrogenase complex"/>
    <property type="match status" value="1"/>
</dbReference>
<evidence type="ECO:0000256" key="3">
    <source>
        <dbReference type="ARBA" id="ARBA00007317"/>
    </source>
</evidence>
<dbReference type="PANTHER" id="PTHR43416:SF5">
    <property type="entry name" value="DIHYDROLIPOYLLYSINE-RESIDUE SUCCINYLTRANSFERASE COMPONENT OF 2-OXOGLUTARATE DEHYDROGENASE COMPLEX, MITOCHONDRIAL"/>
    <property type="match status" value="1"/>
</dbReference>
<dbReference type="Gene3D" id="3.30.559.10">
    <property type="entry name" value="Chloramphenicol acetyltransferase-like domain"/>
    <property type="match status" value="1"/>
</dbReference>
<dbReference type="EMBL" id="CP036265">
    <property type="protein sequence ID" value="QDT15268.1"/>
    <property type="molecule type" value="Genomic_DNA"/>
</dbReference>
<dbReference type="InterPro" id="IPR023213">
    <property type="entry name" value="CAT-like_dom_sf"/>
</dbReference>
<dbReference type="InterPro" id="IPR011053">
    <property type="entry name" value="Single_hybrid_motif"/>
</dbReference>
<evidence type="ECO:0000256" key="6">
    <source>
        <dbReference type="ARBA" id="ARBA00022532"/>
    </source>
</evidence>
<evidence type="ECO:0000256" key="2">
    <source>
        <dbReference type="ARBA" id="ARBA00005145"/>
    </source>
</evidence>
<evidence type="ECO:0000259" key="14">
    <source>
        <dbReference type="PROSITE" id="PS51826"/>
    </source>
</evidence>
<sequence>MPAAVVEVKVPSAGESVTEMQVAAWNAAEGDTVERDQVIVELETDKATSEVTAPTSGRLTKILIGEGETVEVGDVLAQIEEGEGGGESAGDGGAETAGVASTEQKTPNQSASPQRGGTTADPRREEATASAPSAGKGSGAGKGAGGHVMPAAKALLDQNGLNASQVSGTGPGGRVLKEDVQNYLKNGKKGELVRADAPAAAPMTTGPEGGEPGRAVKRQRMTPIRKKIAASLVSAQQNAALLTTFNEIDMTAVKEARAKYGEAFQKKYDIKLGFSSFFVKAVVDALQNIPQVGAQIDGDELVYYDYCDISVAVGGGKGLTVPVIRNAETLSFAEIEQTVADFGRRAKEGKIGLDELQGGTFTITNGGIYGSLLSTPIVNPPQSGILGMHNIVDRPMVVNGEIVIRPMMYVALTYDHRVVDGREAVTFLMRIKESIEDPGRMLMEV</sequence>
<accession>A0A517P7B5</accession>
<keyword evidence="9 11" id="KW-0012">Acyltransferase</keyword>
<feature type="domain" description="Lipoyl-binding" evidence="13">
    <location>
        <begin position="5"/>
        <end position="80"/>
    </location>
</feature>
<dbReference type="InterPro" id="IPR050537">
    <property type="entry name" value="2-oxoacid_dehydrogenase"/>
</dbReference>
<dbReference type="InterPro" id="IPR006255">
    <property type="entry name" value="SucB"/>
</dbReference>
<evidence type="ECO:0000259" key="13">
    <source>
        <dbReference type="PROSITE" id="PS50968"/>
    </source>
</evidence>
<dbReference type="Gene3D" id="4.10.320.10">
    <property type="entry name" value="E3-binding domain"/>
    <property type="match status" value="1"/>
</dbReference>
<dbReference type="GO" id="GO:0006099">
    <property type="term" value="P:tricarboxylic acid cycle"/>
    <property type="evidence" value="ECO:0007669"/>
    <property type="project" value="UniProtKB-UniRule"/>
</dbReference>
<dbReference type="NCBIfam" id="TIGR01347">
    <property type="entry name" value="sucB"/>
    <property type="match status" value="1"/>
</dbReference>
<dbReference type="InterPro" id="IPR001078">
    <property type="entry name" value="2-oxoacid_DH_actylTfrase"/>
</dbReference>
<evidence type="ECO:0000256" key="4">
    <source>
        <dbReference type="ARBA" id="ARBA00012945"/>
    </source>
</evidence>
<evidence type="ECO:0000313" key="16">
    <source>
        <dbReference type="Proteomes" id="UP000318741"/>
    </source>
</evidence>
<dbReference type="SUPFAM" id="SSF51230">
    <property type="entry name" value="Single hybrid motif"/>
    <property type="match status" value="1"/>
</dbReference>
<dbReference type="GO" id="GO:0004149">
    <property type="term" value="F:dihydrolipoyllysine-residue succinyltransferase activity"/>
    <property type="evidence" value="ECO:0007669"/>
    <property type="project" value="UniProtKB-UniRule"/>
</dbReference>
<dbReference type="OrthoDB" id="9805770at2"/>
<comment type="catalytic activity">
    <reaction evidence="10 11">
        <text>N(6)-[(R)-dihydrolipoyl]-L-lysyl-[protein] + succinyl-CoA = N(6)-[(R)-S(8)-succinyldihydrolipoyl]-L-lysyl-[protein] + CoA</text>
        <dbReference type="Rhea" id="RHEA:15213"/>
        <dbReference type="Rhea" id="RHEA-COMP:10475"/>
        <dbReference type="Rhea" id="RHEA-COMP:20092"/>
        <dbReference type="ChEBI" id="CHEBI:57287"/>
        <dbReference type="ChEBI" id="CHEBI:57292"/>
        <dbReference type="ChEBI" id="CHEBI:83100"/>
        <dbReference type="ChEBI" id="CHEBI:83120"/>
        <dbReference type="EC" id="2.3.1.61"/>
    </reaction>
</comment>
<dbReference type="PROSITE" id="PS50968">
    <property type="entry name" value="BIOTINYL_LIPOYL"/>
    <property type="match status" value="1"/>
</dbReference>
<keyword evidence="7 11" id="KW-0808">Transferase</keyword>
<proteinExistence type="inferred from homology"/>
<comment type="pathway">
    <text evidence="2 11">Amino-acid degradation; L-lysine degradation via saccharopine pathway; glutaryl-CoA from L-lysine: step 6/6.</text>
</comment>
<dbReference type="KEGG" id="acaf:CA12_13510"/>
<keyword evidence="16" id="KW-1185">Reference proteome</keyword>
<feature type="domain" description="Peripheral subunit-binding (PSBD)" evidence="14">
    <location>
        <begin position="147"/>
        <end position="184"/>
    </location>
</feature>